<evidence type="ECO:0000256" key="9">
    <source>
        <dbReference type="ARBA" id="ARBA00023242"/>
    </source>
</evidence>
<comment type="caution">
    <text evidence="17">The sequence shown here is derived from an EMBL/GenBank/DDBJ whole genome shotgun (WGS) entry which is preliminary data.</text>
</comment>
<feature type="region of interest" description="Disordered" evidence="13">
    <location>
        <begin position="560"/>
        <end position="579"/>
    </location>
</feature>
<dbReference type="InterPro" id="IPR033517">
    <property type="entry name" value="DDX54/DBP10_DEAD-box_helicase"/>
</dbReference>
<dbReference type="PANTHER" id="PTHR47959">
    <property type="entry name" value="ATP-DEPENDENT RNA HELICASE RHLE-RELATED"/>
    <property type="match status" value="1"/>
</dbReference>
<evidence type="ECO:0000256" key="5">
    <source>
        <dbReference type="ARBA" id="ARBA00022801"/>
    </source>
</evidence>
<dbReference type="GO" id="GO:0005829">
    <property type="term" value="C:cytosol"/>
    <property type="evidence" value="ECO:0007669"/>
    <property type="project" value="TreeGrafter"/>
</dbReference>
<dbReference type="CDD" id="cd17959">
    <property type="entry name" value="DEADc_DDX54"/>
    <property type="match status" value="1"/>
</dbReference>
<dbReference type="PROSITE" id="PS51192">
    <property type="entry name" value="HELICASE_ATP_BIND_1"/>
    <property type="match status" value="1"/>
</dbReference>
<comment type="similarity">
    <text evidence="2">Belongs to the DEAD box helicase family. DDX54/DBP10 subfamily.</text>
</comment>
<dbReference type="PROSITE" id="PS00039">
    <property type="entry name" value="DEAD_ATP_HELICASE"/>
    <property type="match status" value="1"/>
</dbReference>
<dbReference type="SMART" id="SM00490">
    <property type="entry name" value="HELICc"/>
    <property type="match status" value="1"/>
</dbReference>
<dbReference type="GO" id="GO:0010468">
    <property type="term" value="P:regulation of gene expression"/>
    <property type="evidence" value="ECO:0007669"/>
    <property type="project" value="UniProtKB-ARBA"/>
</dbReference>
<protein>
    <recommendedName>
        <fullName evidence="3">RNA helicase</fullName>
        <ecNumber evidence="3">3.6.4.13</ecNumber>
    </recommendedName>
</protein>
<reference evidence="17 18" key="1">
    <citation type="submission" date="2020-04" db="EMBL/GenBank/DDBJ databases">
        <authorList>
            <person name="Wallbank WR R."/>
            <person name="Pardo Diaz C."/>
            <person name="Kozak K."/>
            <person name="Martin S."/>
            <person name="Jiggins C."/>
            <person name="Moest M."/>
            <person name="Warren A I."/>
            <person name="Byers J.R.P. K."/>
            <person name="Montejo-Kovacevich G."/>
            <person name="Yen C E."/>
        </authorList>
    </citation>
    <scope>NUCLEOTIDE SEQUENCE [LARGE SCALE GENOMIC DNA]</scope>
</reference>
<feature type="compositionally biased region" description="Basic and acidic residues" evidence="13">
    <location>
        <begin position="1"/>
        <end position="12"/>
    </location>
</feature>
<evidence type="ECO:0000256" key="12">
    <source>
        <dbReference type="RuleBase" id="RU000492"/>
    </source>
</evidence>
<dbReference type="InterPro" id="IPR014014">
    <property type="entry name" value="RNA_helicase_DEAD_Q_motif"/>
</dbReference>
<dbReference type="GO" id="GO:0003723">
    <property type="term" value="F:RNA binding"/>
    <property type="evidence" value="ECO:0007669"/>
    <property type="project" value="UniProtKB-KW"/>
</dbReference>
<feature type="region of interest" description="Disordered" evidence="13">
    <location>
        <begin position="680"/>
        <end position="755"/>
    </location>
</feature>
<dbReference type="Pfam" id="PF08147">
    <property type="entry name" value="DBP10CT"/>
    <property type="match status" value="1"/>
</dbReference>
<name>A0A8S1A008_ARCPL</name>
<dbReference type="GO" id="GO:0003724">
    <property type="term" value="F:RNA helicase activity"/>
    <property type="evidence" value="ECO:0007669"/>
    <property type="project" value="UniProtKB-EC"/>
</dbReference>
<keyword evidence="5 12" id="KW-0378">Hydrolase</keyword>
<dbReference type="EC" id="3.6.4.13" evidence="3"/>
<feature type="compositionally biased region" description="Basic residues" evidence="13">
    <location>
        <begin position="737"/>
        <end position="755"/>
    </location>
</feature>
<dbReference type="InterPro" id="IPR000629">
    <property type="entry name" value="RNA-helicase_DEAD-box_CS"/>
</dbReference>
<dbReference type="SMART" id="SM00487">
    <property type="entry name" value="DEXDc"/>
    <property type="match status" value="1"/>
</dbReference>
<dbReference type="CDD" id="cd18787">
    <property type="entry name" value="SF2_C_DEAD"/>
    <property type="match status" value="1"/>
</dbReference>
<evidence type="ECO:0000256" key="11">
    <source>
        <dbReference type="PROSITE-ProRule" id="PRU00552"/>
    </source>
</evidence>
<dbReference type="FunFam" id="3.40.50.300:FF:000865">
    <property type="entry name" value="ATP-dependent RNA helicase DDX54"/>
    <property type="match status" value="1"/>
</dbReference>
<feature type="short sequence motif" description="Q motif" evidence="11">
    <location>
        <begin position="37"/>
        <end position="65"/>
    </location>
</feature>
<dbReference type="GO" id="GO:0005524">
    <property type="term" value="F:ATP binding"/>
    <property type="evidence" value="ECO:0007669"/>
    <property type="project" value="UniProtKB-KW"/>
</dbReference>
<dbReference type="Pfam" id="PF00271">
    <property type="entry name" value="Helicase_C"/>
    <property type="match status" value="1"/>
</dbReference>
<keyword evidence="8" id="KW-0694">RNA-binding</keyword>
<dbReference type="Gene3D" id="3.40.50.300">
    <property type="entry name" value="P-loop containing nucleotide triphosphate hydrolases"/>
    <property type="match status" value="2"/>
</dbReference>
<evidence type="ECO:0000256" key="4">
    <source>
        <dbReference type="ARBA" id="ARBA00022741"/>
    </source>
</evidence>
<dbReference type="InterPro" id="IPR011545">
    <property type="entry name" value="DEAD/DEAH_box_helicase_dom"/>
</dbReference>
<dbReference type="PROSITE" id="PS51195">
    <property type="entry name" value="Q_MOTIF"/>
    <property type="match status" value="1"/>
</dbReference>
<evidence type="ECO:0000256" key="10">
    <source>
        <dbReference type="ARBA" id="ARBA00047984"/>
    </source>
</evidence>
<keyword evidence="9" id="KW-0539">Nucleus</keyword>
<dbReference type="Proteomes" id="UP000494256">
    <property type="component" value="Unassembled WGS sequence"/>
</dbReference>
<keyword evidence="4 12" id="KW-0547">Nucleotide-binding</keyword>
<comment type="catalytic activity">
    <reaction evidence="10">
        <text>ATP + H2O = ADP + phosphate + H(+)</text>
        <dbReference type="Rhea" id="RHEA:13065"/>
        <dbReference type="ChEBI" id="CHEBI:15377"/>
        <dbReference type="ChEBI" id="CHEBI:15378"/>
        <dbReference type="ChEBI" id="CHEBI:30616"/>
        <dbReference type="ChEBI" id="CHEBI:43474"/>
        <dbReference type="ChEBI" id="CHEBI:456216"/>
        <dbReference type="EC" id="3.6.4.13"/>
    </reaction>
</comment>
<accession>A0A8S1A008</accession>
<sequence>MLKPKEMDDHLPGFDAPAEEESPADSQSKSKKKKASGGFQSMGLSFPIIKGITKRGYKQPTPIQRKTIPLAISGKDVVAMARTGSGKTACFVLPILEKLLAPNSKPLPGKNFRALILSPTRELALQTLRFVRELGKFTGLSSAAILGGESIEQQFSVMSGKAPDIVVATPGRFLHICIEMSLKLDNIKVVVFDEADRLFELGFGEQLQEIVARLPSSRQTLLFSATMPKMLVEFARAGLSDPMLVRLDVDWKLPSTLWIGWIAVRAELKTAALLLLLDKVLTSTTPQAVVFAATKHHVEYLHLILQKAGISSTYAYSGLDPSARKIALGRFTNKKCSVLIVTDVAARGLDLPALDTVINYNFPAKPKLFVHRVGRSARAGRAGRAFSLVAAEDIAHLLDLHLFLGAELLLPSQVSEYGNTCPSGVWGGVPTSLLELRHQDVRSWEKDCSEIEEAVRTCSRGWQQYMKWREPASAEANKRAKGTDLPPLPHPFLVDEHESTTDKMIAQIKNYTPKGTILELSAKNDSPMYLAMKRKKEVHGKMVQKVRDIKKLKAEGVLEDTSNIKPTKGGENQPAKKKKKEVVRDENYISHFASDQHTEMGMAVNFNAGAASATLELAADSGDAARAQRSALRWDRKRKKMVHVDPDGGRKMIRTESGGRVPASFRSGRYDEWRKRNVADAGSDDEDTTHYTNTKKPVSEFRPHWVKHNERVAKKSTEAKSKEFKDKQQIVKERLRKDKIKQKLKFKTNKKKKKK</sequence>
<evidence type="ECO:0000313" key="18">
    <source>
        <dbReference type="Proteomes" id="UP000494256"/>
    </source>
</evidence>
<dbReference type="InterPro" id="IPR027417">
    <property type="entry name" value="P-loop_NTPase"/>
</dbReference>
<evidence type="ECO:0000256" key="6">
    <source>
        <dbReference type="ARBA" id="ARBA00022806"/>
    </source>
</evidence>
<feature type="compositionally biased region" description="Basic and acidic residues" evidence="13">
    <location>
        <begin position="697"/>
        <end position="736"/>
    </location>
</feature>
<evidence type="ECO:0000256" key="1">
    <source>
        <dbReference type="ARBA" id="ARBA00004604"/>
    </source>
</evidence>
<evidence type="ECO:0000256" key="8">
    <source>
        <dbReference type="ARBA" id="ARBA00022884"/>
    </source>
</evidence>
<dbReference type="InterPro" id="IPR050079">
    <property type="entry name" value="DEAD_box_RNA_helicase"/>
</dbReference>
<dbReference type="GO" id="GO:0005730">
    <property type="term" value="C:nucleolus"/>
    <property type="evidence" value="ECO:0007669"/>
    <property type="project" value="UniProtKB-SubCell"/>
</dbReference>
<comment type="subcellular location">
    <subcellularLocation>
        <location evidence="1">Nucleus</location>
        <location evidence="1">Nucleolus</location>
    </subcellularLocation>
</comment>
<feature type="domain" description="Helicase ATP-binding" evidence="14">
    <location>
        <begin position="68"/>
        <end position="245"/>
    </location>
</feature>
<dbReference type="GO" id="GO:0016787">
    <property type="term" value="F:hydrolase activity"/>
    <property type="evidence" value="ECO:0007669"/>
    <property type="project" value="UniProtKB-KW"/>
</dbReference>
<evidence type="ECO:0000313" key="17">
    <source>
        <dbReference type="EMBL" id="CAB3239443.1"/>
    </source>
</evidence>
<dbReference type="InterPro" id="IPR012541">
    <property type="entry name" value="DBP10_C"/>
</dbReference>
<feature type="domain" description="DEAD-box RNA helicase Q" evidence="16">
    <location>
        <begin position="37"/>
        <end position="65"/>
    </location>
</feature>
<dbReference type="PROSITE" id="PS51194">
    <property type="entry name" value="HELICASE_CTER"/>
    <property type="match status" value="1"/>
</dbReference>
<dbReference type="SMART" id="SM01123">
    <property type="entry name" value="DBP10CT"/>
    <property type="match status" value="1"/>
</dbReference>
<gene>
    <name evidence="17" type="ORF">APLA_LOCUS8708</name>
</gene>
<evidence type="ECO:0000259" key="16">
    <source>
        <dbReference type="PROSITE" id="PS51195"/>
    </source>
</evidence>
<evidence type="ECO:0000259" key="15">
    <source>
        <dbReference type="PROSITE" id="PS51194"/>
    </source>
</evidence>
<dbReference type="AlphaFoldDB" id="A0A8S1A008"/>
<dbReference type="PANTHER" id="PTHR47959:SF8">
    <property type="entry name" value="RNA HELICASE"/>
    <property type="match status" value="1"/>
</dbReference>
<dbReference type="SUPFAM" id="SSF52540">
    <property type="entry name" value="P-loop containing nucleoside triphosphate hydrolases"/>
    <property type="match status" value="2"/>
</dbReference>
<keyword evidence="7 12" id="KW-0067">ATP-binding</keyword>
<evidence type="ECO:0000259" key="14">
    <source>
        <dbReference type="PROSITE" id="PS51192"/>
    </source>
</evidence>
<dbReference type="InterPro" id="IPR001650">
    <property type="entry name" value="Helicase_C-like"/>
</dbReference>
<dbReference type="OrthoDB" id="1741717at2759"/>
<evidence type="ECO:0000256" key="3">
    <source>
        <dbReference type="ARBA" id="ARBA00012552"/>
    </source>
</evidence>
<evidence type="ECO:0000256" key="2">
    <source>
        <dbReference type="ARBA" id="ARBA00010379"/>
    </source>
</evidence>
<feature type="region of interest" description="Disordered" evidence="13">
    <location>
        <begin position="1"/>
        <end position="38"/>
    </location>
</feature>
<evidence type="ECO:0000256" key="13">
    <source>
        <dbReference type="SAM" id="MobiDB-lite"/>
    </source>
</evidence>
<evidence type="ECO:0000256" key="7">
    <source>
        <dbReference type="ARBA" id="ARBA00022840"/>
    </source>
</evidence>
<dbReference type="EMBL" id="CADEBD010000308">
    <property type="protein sequence ID" value="CAB3239443.1"/>
    <property type="molecule type" value="Genomic_DNA"/>
</dbReference>
<proteinExistence type="inferred from homology"/>
<keyword evidence="6 12" id="KW-0347">Helicase</keyword>
<dbReference type="InterPro" id="IPR014001">
    <property type="entry name" value="Helicase_ATP-bd"/>
</dbReference>
<dbReference type="Pfam" id="PF00270">
    <property type="entry name" value="DEAD"/>
    <property type="match status" value="1"/>
</dbReference>
<feature type="domain" description="Helicase C-terminal" evidence="15">
    <location>
        <begin position="276"/>
        <end position="423"/>
    </location>
</feature>
<organism evidence="17 18">
    <name type="scientific">Arctia plantaginis</name>
    <name type="common">Wood tiger moth</name>
    <name type="synonym">Phalaena plantaginis</name>
    <dbReference type="NCBI Taxonomy" id="874455"/>
    <lineage>
        <taxon>Eukaryota</taxon>
        <taxon>Metazoa</taxon>
        <taxon>Ecdysozoa</taxon>
        <taxon>Arthropoda</taxon>
        <taxon>Hexapoda</taxon>
        <taxon>Insecta</taxon>
        <taxon>Pterygota</taxon>
        <taxon>Neoptera</taxon>
        <taxon>Endopterygota</taxon>
        <taxon>Lepidoptera</taxon>
        <taxon>Glossata</taxon>
        <taxon>Ditrysia</taxon>
        <taxon>Noctuoidea</taxon>
        <taxon>Erebidae</taxon>
        <taxon>Arctiinae</taxon>
        <taxon>Arctia</taxon>
    </lineage>
</organism>